<dbReference type="InterPro" id="IPR051450">
    <property type="entry name" value="Gfo/Idh/MocA_Oxidoreductases"/>
</dbReference>
<dbReference type="RefSeq" id="WP_015209774.1">
    <property type="nucleotide sequence ID" value="NC_019757.1"/>
</dbReference>
<accession>K9X4E3</accession>
<dbReference type="Gene3D" id="3.40.50.720">
    <property type="entry name" value="NAD(P)-binding Rossmann-like Domain"/>
    <property type="match status" value="1"/>
</dbReference>
<dbReference type="STRING" id="56107.Cylst_4447"/>
<dbReference type="eggNOG" id="COG0673">
    <property type="taxonomic scope" value="Bacteria"/>
</dbReference>
<dbReference type="Pfam" id="PF02894">
    <property type="entry name" value="GFO_IDH_MocA_C"/>
    <property type="match status" value="1"/>
</dbReference>
<dbReference type="HOGENOM" id="CLU_023194_1_3_3"/>
<dbReference type="KEGG" id="csg:Cylst_4447"/>
<feature type="domain" description="Gfo/Idh/MocA-like oxidoreductase C-terminal" evidence="3">
    <location>
        <begin position="148"/>
        <end position="326"/>
    </location>
</feature>
<dbReference type="InterPro" id="IPR004104">
    <property type="entry name" value="Gfo/Idh/MocA-like_OxRdtase_C"/>
</dbReference>
<dbReference type="Pfam" id="PF01408">
    <property type="entry name" value="GFO_IDH_MocA"/>
    <property type="match status" value="1"/>
</dbReference>
<sequence length="334" mass="37151">MYSSEAFLSNSRVRVGLVGTGYAAKLRAGALLHDQRTLIVAIVGHTPETTEAFAKEFQTEALSSWQQLVEREDVDLVVISTINGDHGKIARAALASGKHVIVEYPLSVDLTEAEELIALAKTQKKLLHVEHIELLGGLHQALKQHLAKIGELFYVRYSTINPQHPAPRKWTYHHELFGFPLIGALSRLHRLTNLFGKVLTVNCHQRYWETEAEYYQTCFCVTQLCFESGLLAQVIYGKGETLWQSERKFEVHGEQGGLVFDGDTGVLVQPGETTPIEVGTRRGLFAKDTNMVLDHLFHGTPLYVTPAESLYALKVADAAQRAAETGLTIFLTDQ</sequence>
<dbReference type="EMBL" id="CP003642">
    <property type="protein sequence ID" value="AFZ26532.1"/>
    <property type="molecule type" value="Genomic_DNA"/>
</dbReference>
<dbReference type="SUPFAM" id="SSF51735">
    <property type="entry name" value="NAD(P)-binding Rossmann-fold domains"/>
    <property type="match status" value="1"/>
</dbReference>
<evidence type="ECO:0000259" key="2">
    <source>
        <dbReference type="Pfam" id="PF01408"/>
    </source>
</evidence>
<dbReference type="Proteomes" id="UP000010475">
    <property type="component" value="Chromosome"/>
</dbReference>
<dbReference type="PATRIC" id="fig|56107.3.peg.4878"/>
<comment type="similarity">
    <text evidence="1">Belongs to the Gfo/Idh/MocA family.</text>
</comment>
<organism evidence="4 5">
    <name type="scientific">Cylindrospermum stagnale PCC 7417</name>
    <dbReference type="NCBI Taxonomy" id="56107"/>
    <lineage>
        <taxon>Bacteria</taxon>
        <taxon>Bacillati</taxon>
        <taxon>Cyanobacteriota</taxon>
        <taxon>Cyanophyceae</taxon>
        <taxon>Nostocales</taxon>
        <taxon>Nostocaceae</taxon>
        <taxon>Cylindrospermum</taxon>
    </lineage>
</organism>
<dbReference type="PANTHER" id="PTHR43377:SF10">
    <property type="entry name" value="BILIVERDIN REDUCTASE"/>
    <property type="match status" value="1"/>
</dbReference>
<dbReference type="GO" id="GO:0000166">
    <property type="term" value="F:nucleotide binding"/>
    <property type="evidence" value="ECO:0007669"/>
    <property type="project" value="InterPro"/>
</dbReference>
<evidence type="ECO:0000256" key="1">
    <source>
        <dbReference type="ARBA" id="ARBA00010928"/>
    </source>
</evidence>
<dbReference type="PANTHER" id="PTHR43377">
    <property type="entry name" value="BILIVERDIN REDUCTASE A"/>
    <property type="match status" value="1"/>
</dbReference>
<keyword evidence="5" id="KW-1185">Reference proteome</keyword>
<gene>
    <name evidence="4" type="ORF">Cylst_4447</name>
</gene>
<dbReference type="InterPro" id="IPR036291">
    <property type="entry name" value="NAD(P)-bd_dom_sf"/>
</dbReference>
<feature type="domain" description="Gfo/Idh/MocA-like oxidoreductase N-terminal" evidence="2">
    <location>
        <begin position="13"/>
        <end position="131"/>
    </location>
</feature>
<evidence type="ECO:0000313" key="5">
    <source>
        <dbReference type="Proteomes" id="UP000010475"/>
    </source>
</evidence>
<name>K9X4E3_9NOST</name>
<proteinExistence type="inferred from homology"/>
<reference evidence="4 5" key="1">
    <citation type="submission" date="2012-06" db="EMBL/GenBank/DDBJ databases">
        <title>Finished chromosome of genome of Cylindrospermum stagnale PCC 7417.</title>
        <authorList>
            <consortium name="US DOE Joint Genome Institute"/>
            <person name="Gugger M."/>
            <person name="Coursin T."/>
            <person name="Rippka R."/>
            <person name="Tandeau De Marsac N."/>
            <person name="Huntemann M."/>
            <person name="Wei C.-L."/>
            <person name="Han J."/>
            <person name="Detter J.C."/>
            <person name="Han C."/>
            <person name="Tapia R."/>
            <person name="Chen A."/>
            <person name="Kyrpides N."/>
            <person name="Mavromatis K."/>
            <person name="Markowitz V."/>
            <person name="Szeto E."/>
            <person name="Ivanova N."/>
            <person name="Pagani I."/>
            <person name="Pati A."/>
            <person name="Goodwin L."/>
            <person name="Nordberg H.P."/>
            <person name="Cantor M.N."/>
            <person name="Hua S.X."/>
            <person name="Woyke T."/>
            <person name="Kerfeld C.A."/>
        </authorList>
    </citation>
    <scope>NUCLEOTIDE SEQUENCE [LARGE SCALE GENOMIC DNA]</scope>
    <source>
        <strain evidence="4 5">PCC 7417</strain>
    </source>
</reference>
<evidence type="ECO:0000313" key="4">
    <source>
        <dbReference type="EMBL" id="AFZ26532.1"/>
    </source>
</evidence>
<dbReference type="Gene3D" id="3.30.360.10">
    <property type="entry name" value="Dihydrodipicolinate Reductase, domain 2"/>
    <property type="match status" value="1"/>
</dbReference>
<protein>
    <submittedName>
        <fullName evidence="4">Putative dehydrogenase</fullName>
    </submittedName>
</protein>
<evidence type="ECO:0000259" key="3">
    <source>
        <dbReference type="Pfam" id="PF02894"/>
    </source>
</evidence>
<dbReference type="AlphaFoldDB" id="K9X4E3"/>
<dbReference type="InterPro" id="IPR000683">
    <property type="entry name" value="Gfo/Idh/MocA-like_OxRdtase_N"/>
</dbReference>
<dbReference type="OrthoDB" id="455005at2"/>